<evidence type="ECO:0000313" key="3">
    <source>
        <dbReference type="Proteomes" id="UP001529510"/>
    </source>
</evidence>
<keyword evidence="1" id="KW-1133">Transmembrane helix</keyword>
<reference evidence="2 3" key="1">
    <citation type="submission" date="2024-05" db="EMBL/GenBank/DDBJ databases">
        <title>Genome sequencing and assembly of Indian major carp, Cirrhinus mrigala (Hamilton, 1822).</title>
        <authorList>
            <person name="Mohindra V."/>
            <person name="Chowdhury L.M."/>
            <person name="Lal K."/>
            <person name="Jena J.K."/>
        </authorList>
    </citation>
    <scope>NUCLEOTIDE SEQUENCE [LARGE SCALE GENOMIC DNA]</scope>
    <source>
        <strain evidence="2">CM1030</strain>
        <tissue evidence="2">Blood</tissue>
    </source>
</reference>
<comment type="caution">
    <text evidence="2">The sequence shown here is derived from an EMBL/GenBank/DDBJ whole genome shotgun (WGS) entry which is preliminary data.</text>
</comment>
<accession>A0ABD0Q1S3</accession>
<keyword evidence="1" id="KW-0812">Transmembrane</keyword>
<dbReference type="AlphaFoldDB" id="A0ABD0Q1S3"/>
<gene>
    <name evidence="2" type="ORF">M9458_025639</name>
</gene>
<feature type="non-terminal residue" evidence="2">
    <location>
        <position position="1"/>
    </location>
</feature>
<feature type="non-terminal residue" evidence="2">
    <location>
        <position position="69"/>
    </location>
</feature>
<feature type="transmembrane region" description="Helical" evidence="1">
    <location>
        <begin position="12"/>
        <end position="39"/>
    </location>
</feature>
<evidence type="ECO:0000313" key="2">
    <source>
        <dbReference type="EMBL" id="KAL0180197.1"/>
    </source>
</evidence>
<keyword evidence="1" id="KW-0472">Membrane</keyword>
<organism evidence="2 3">
    <name type="scientific">Cirrhinus mrigala</name>
    <name type="common">Mrigala</name>
    <dbReference type="NCBI Taxonomy" id="683832"/>
    <lineage>
        <taxon>Eukaryota</taxon>
        <taxon>Metazoa</taxon>
        <taxon>Chordata</taxon>
        <taxon>Craniata</taxon>
        <taxon>Vertebrata</taxon>
        <taxon>Euteleostomi</taxon>
        <taxon>Actinopterygii</taxon>
        <taxon>Neopterygii</taxon>
        <taxon>Teleostei</taxon>
        <taxon>Ostariophysi</taxon>
        <taxon>Cypriniformes</taxon>
        <taxon>Cyprinidae</taxon>
        <taxon>Labeoninae</taxon>
        <taxon>Labeonini</taxon>
        <taxon>Cirrhinus</taxon>
    </lineage>
</organism>
<proteinExistence type="predicted"/>
<dbReference type="Proteomes" id="UP001529510">
    <property type="component" value="Unassembled WGS sequence"/>
</dbReference>
<keyword evidence="3" id="KW-1185">Reference proteome</keyword>
<sequence>VKFKVYWEYAKAVGPLLSLFICFLYGCQSAAAIGANFWLSEWTNDEVHNRTQEKVSMRVGVYAALGISQ</sequence>
<protein>
    <submittedName>
        <fullName evidence="2">Uncharacterized protein</fullName>
    </submittedName>
</protein>
<name>A0ABD0Q1S3_CIRMR</name>
<evidence type="ECO:0000256" key="1">
    <source>
        <dbReference type="SAM" id="Phobius"/>
    </source>
</evidence>
<dbReference type="EMBL" id="JAMKFB020000012">
    <property type="protein sequence ID" value="KAL0180197.1"/>
    <property type="molecule type" value="Genomic_DNA"/>
</dbReference>